<sequence length="539" mass="57784">MQDAVSEFPLTIPALITPRAEKLFAARPVISRVGTGLHRSTWGEVVYRARRLAGALRDLGIQPGDRVATFAGSTHRHLEVYLAVPSMGAVLHTVNINLAAEQVAYIVDHADDAIVLCDRSLLADWRRVEPHLSRARRLVVLPDTDDAAQDGDALEYEALLAAAEPMAAWPSVAESAPAHTSYTTGTTGLPKGVVYSHRSTVLQSFCTGLADAEGLGSSETLLALVPLALSQVGLPFAAALHGTALVLPGRDLSPAGVCELVEKERPTVAVGFGAALPGLLAHWRDRRPDLSSLRRMVCGGSPVARPVSRAFEVEVGFPIVQVFGMTETSGHGSFSKLPADVGGNASEETRGYYATSQGRPLPLVEMRIADDAGAEQPWDGRAMGELQVRGPWVAREYAQEGSRPDKFMDGWLRTGDVAVIDELGYVRIVDRMKDLVKSAGEWISSLKVEEELLGHQAVVEAAVVAVPDAAAGERPLACVVLRPQEGTTVTGDQLREFLAARLAPSWVPDTIELVAELPKTSIGKTDKKTLRARYAESRA</sequence>
<dbReference type="Gene3D" id="3.40.50.12780">
    <property type="entry name" value="N-terminal domain of ligase-like"/>
    <property type="match status" value="1"/>
</dbReference>
<dbReference type="SUPFAM" id="SSF56801">
    <property type="entry name" value="Acetyl-CoA synthetase-like"/>
    <property type="match status" value="1"/>
</dbReference>
<accession>A0A9X8N651</accession>
<reference evidence="4" key="1">
    <citation type="submission" date="2016-11" db="EMBL/GenBank/DDBJ databases">
        <authorList>
            <person name="Jaros S."/>
            <person name="Januszkiewicz K."/>
            <person name="Wedrychowicz H."/>
        </authorList>
    </citation>
    <scope>NUCLEOTIDE SEQUENCE [LARGE SCALE GENOMIC DNA]</scope>
    <source>
        <strain evidence="4">CGMCC 4.3555</strain>
    </source>
</reference>
<dbReference type="Pfam" id="PF13193">
    <property type="entry name" value="AMP-binding_C"/>
    <property type="match status" value="1"/>
</dbReference>
<evidence type="ECO:0000313" key="4">
    <source>
        <dbReference type="Proteomes" id="UP000184388"/>
    </source>
</evidence>
<dbReference type="Pfam" id="PF00501">
    <property type="entry name" value="AMP-binding"/>
    <property type="match status" value="1"/>
</dbReference>
<evidence type="ECO:0000259" key="2">
    <source>
        <dbReference type="Pfam" id="PF13193"/>
    </source>
</evidence>
<proteinExistence type="predicted"/>
<dbReference type="RefSeq" id="WP_167390856.1">
    <property type="nucleotide sequence ID" value="NZ_FRBK01000020.1"/>
</dbReference>
<dbReference type="InterPro" id="IPR025110">
    <property type="entry name" value="AMP-bd_C"/>
</dbReference>
<dbReference type="InterPro" id="IPR050237">
    <property type="entry name" value="ATP-dep_AMP-bd_enzyme"/>
</dbReference>
<gene>
    <name evidence="3" type="ORF">SAMN05216268_120143</name>
</gene>
<dbReference type="Gene3D" id="3.30.300.30">
    <property type="match status" value="1"/>
</dbReference>
<organism evidence="3 4">
    <name type="scientific">Streptomyces yunnanensis</name>
    <dbReference type="NCBI Taxonomy" id="156453"/>
    <lineage>
        <taxon>Bacteria</taxon>
        <taxon>Bacillati</taxon>
        <taxon>Actinomycetota</taxon>
        <taxon>Actinomycetes</taxon>
        <taxon>Kitasatosporales</taxon>
        <taxon>Streptomycetaceae</taxon>
        <taxon>Streptomyces</taxon>
    </lineage>
</organism>
<dbReference type="NCBIfam" id="NF004837">
    <property type="entry name" value="PRK06187.1"/>
    <property type="match status" value="1"/>
</dbReference>
<dbReference type="PANTHER" id="PTHR43767:SF11">
    <property type="entry name" value="MEDIUM-CHAIN-FATTY-ACID--COA LIGASE"/>
    <property type="match status" value="1"/>
</dbReference>
<dbReference type="AlphaFoldDB" id="A0A9X8N651"/>
<dbReference type="PANTHER" id="PTHR43767">
    <property type="entry name" value="LONG-CHAIN-FATTY-ACID--COA LIGASE"/>
    <property type="match status" value="1"/>
</dbReference>
<dbReference type="InterPro" id="IPR045851">
    <property type="entry name" value="AMP-bd_C_sf"/>
</dbReference>
<dbReference type="GO" id="GO:0016877">
    <property type="term" value="F:ligase activity, forming carbon-sulfur bonds"/>
    <property type="evidence" value="ECO:0007669"/>
    <property type="project" value="UniProtKB-ARBA"/>
</dbReference>
<name>A0A9X8N651_9ACTN</name>
<feature type="domain" description="AMP-dependent synthetase/ligase" evidence="1">
    <location>
        <begin position="36"/>
        <end position="397"/>
    </location>
</feature>
<evidence type="ECO:0000259" key="1">
    <source>
        <dbReference type="Pfam" id="PF00501"/>
    </source>
</evidence>
<dbReference type="InterPro" id="IPR042099">
    <property type="entry name" value="ANL_N_sf"/>
</dbReference>
<feature type="domain" description="AMP-binding enzyme C-terminal" evidence="2">
    <location>
        <begin position="447"/>
        <end position="524"/>
    </location>
</feature>
<evidence type="ECO:0000313" key="3">
    <source>
        <dbReference type="EMBL" id="SHN13074.1"/>
    </source>
</evidence>
<dbReference type="InterPro" id="IPR000873">
    <property type="entry name" value="AMP-dep_synth/lig_dom"/>
</dbReference>
<protein>
    <submittedName>
        <fullName evidence="3">Fatty-acyl-CoA synthase</fullName>
    </submittedName>
</protein>
<comment type="caution">
    <text evidence="3">The sequence shown here is derived from an EMBL/GenBank/DDBJ whole genome shotgun (WGS) entry which is preliminary data.</text>
</comment>
<dbReference type="EMBL" id="FRBK01000020">
    <property type="protein sequence ID" value="SHN13074.1"/>
    <property type="molecule type" value="Genomic_DNA"/>
</dbReference>
<dbReference type="Proteomes" id="UP000184388">
    <property type="component" value="Unassembled WGS sequence"/>
</dbReference>